<dbReference type="OrthoDB" id="5177647at2"/>
<gene>
    <name evidence="7" type="ORF">AQI88_11215</name>
</gene>
<evidence type="ECO:0000313" key="8">
    <source>
        <dbReference type="Proteomes" id="UP000054241"/>
    </source>
</evidence>
<keyword evidence="2" id="KW-0645">Protease</keyword>
<feature type="region of interest" description="Disordered" evidence="5">
    <location>
        <begin position="1"/>
        <end position="20"/>
    </location>
</feature>
<dbReference type="Pfam" id="PF00877">
    <property type="entry name" value="NLPC_P60"/>
    <property type="match status" value="1"/>
</dbReference>
<feature type="region of interest" description="Disordered" evidence="5">
    <location>
        <begin position="56"/>
        <end position="101"/>
    </location>
</feature>
<feature type="compositionally biased region" description="Basic and acidic residues" evidence="5">
    <location>
        <begin position="56"/>
        <end position="65"/>
    </location>
</feature>
<feature type="compositionally biased region" description="Low complexity" evidence="5">
    <location>
        <begin position="143"/>
        <end position="154"/>
    </location>
</feature>
<dbReference type="RefSeq" id="WP_066995893.1">
    <property type="nucleotide sequence ID" value="NZ_BNDU01000006.1"/>
</dbReference>
<protein>
    <submittedName>
        <fullName evidence="7">Glycoside hydrolase</fullName>
    </submittedName>
</protein>
<dbReference type="Proteomes" id="UP000054241">
    <property type="component" value="Unassembled WGS sequence"/>
</dbReference>
<comment type="similarity">
    <text evidence="1">Belongs to the peptidase C40 family.</text>
</comment>
<dbReference type="GO" id="GO:0006508">
    <property type="term" value="P:proteolysis"/>
    <property type="evidence" value="ECO:0007669"/>
    <property type="project" value="UniProtKB-KW"/>
</dbReference>
<dbReference type="PROSITE" id="PS51935">
    <property type="entry name" value="NLPC_P60"/>
    <property type="match status" value="1"/>
</dbReference>
<evidence type="ECO:0000313" key="7">
    <source>
        <dbReference type="EMBL" id="KUM96695.1"/>
    </source>
</evidence>
<proteinExistence type="inferred from homology"/>
<feature type="compositionally biased region" description="Low complexity" evidence="5">
    <location>
        <begin position="199"/>
        <end position="208"/>
    </location>
</feature>
<feature type="compositionally biased region" description="Low complexity" evidence="5">
    <location>
        <begin position="215"/>
        <end position="225"/>
    </location>
</feature>
<dbReference type="GO" id="GO:0008234">
    <property type="term" value="F:cysteine-type peptidase activity"/>
    <property type="evidence" value="ECO:0007669"/>
    <property type="project" value="UniProtKB-KW"/>
</dbReference>
<sequence length="345" mass="36201">MASHRKPGSGGTRGPGIRTPALATAALTSVAVLSQTAEAAPAVDGRPSLEEIEKKVDEFYRRADPAAEEEPADRQQGRRDALGEESARRPGRLAKAREGLGSLAAAPDTADLLAEYPQDHFAPQRVMNRLASRVKGATERGKPTAAPEAPAASPYDVKSAKARVQKKLTTARELLSRLTAQENARLAAIEQRNREEAARQAAEPARQQVPAQHETGSSSTGSAGSYATRADKAVAFARAQIGKPYVCGASGPGSYDCAGLTQAAWKAAGVTLPRTGHDQAYAGTPVPLADVRPGDLVFFHGDSGHVGLCTGDGMMIHAPQPGAYVREESVFYGGESIIHSVVRPA</sequence>
<dbReference type="EMBL" id="LMWL01000016">
    <property type="protein sequence ID" value="KUM96695.1"/>
    <property type="molecule type" value="Genomic_DNA"/>
</dbReference>
<keyword evidence="3 7" id="KW-0378">Hydrolase</keyword>
<keyword evidence="8" id="KW-1185">Reference proteome</keyword>
<feature type="compositionally biased region" description="Basic and acidic residues" evidence="5">
    <location>
        <begin position="72"/>
        <end position="88"/>
    </location>
</feature>
<accession>A0A117PXB6</accession>
<evidence type="ECO:0000259" key="6">
    <source>
        <dbReference type="PROSITE" id="PS51935"/>
    </source>
</evidence>
<evidence type="ECO:0000256" key="2">
    <source>
        <dbReference type="ARBA" id="ARBA00022670"/>
    </source>
</evidence>
<name>A0A117PXB6_9ACTN</name>
<feature type="domain" description="NlpC/P60" evidence="6">
    <location>
        <begin position="227"/>
        <end position="344"/>
    </location>
</feature>
<dbReference type="PANTHER" id="PTHR47359:SF3">
    <property type="entry name" value="NLP_P60 DOMAIN-CONTAINING PROTEIN-RELATED"/>
    <property type="match status" value="1"/>
</dbReference>
<dbReference type="InterPro" id="IPR000064">
    <property type="entry name" value="NLP_P60_dom"/>
</dbReference>
<feature type="region of interest" description="Disordered" evidence="5">
    <location>
        <begin position="134"/>
        <end position="154"/>
    </location>
</feature>
<dbReference type="AlphaFoldDB" id="A0A117PXB6"/>
<dbReference type="PANTHER" id="PTHR47359">
    <property type="entry name" value="PEPTIDOGLYCAN DL-ENDOPEPTIDASE CWLO"/>
    <property type="match status" value="1"/>
</dbReference>
<feature type="region of interest" description="Disordered" evidence="5">
    <location>
        <begin position="191"/>
        <end position="225"/>
    </location>
</feature>
<comment type="caution">
    <text evidence="7">The sequence shown here is derived from an EMBL/GenBank/DDBJ whole genome shotgun (WGS) entry which is preliminary data.</text>
</comment>
<dbReference type="InterPro" id="IPR051794">
    <property type="entry name" value="PG_Endopeptidase_C40"/>
</dbReference>
<evidence type="ECO:0000256" key="1">
    <source>
        <dbReference type="ARBA" id="ARBA00007074"/>
    </source>
</evidence>
<keyword evidence="4" id="KW-0788">Thiol protease</keyword>
<reference evidence="7 8" key="1">
    <citation type="submission" date="2015-10" db="EMBL/GenBank/DDBJ databases">
        <title>Draft genome sequence of Streptomyces cellostaticus DSM 40189, type strain for the species Streptomyces cellostaticus.</title>
        <authorList>
            <person name="Ruckert C."/>
            <person name="Winkler A."/>
            <person name="Kalinowski J."/>
            <person name="Kampfer P."/>
            <person name="Glaeser S."/>
        </authorList>
    </citation>
    <scope>NUCLEOTIDE SEQUENCE [LARGE SCALE GENOMIC DNA]</scope>
    <source>
        <strain evidence="7 8">DSM 40189</strain>
    </source>
</reference>
<dbReference type="SUPFAM" id="SSF54001">
    <property type="entry name" value="Cysteine proteinases"/>
    <property type="match status" value="1"/>
</dbReference>
<evidence type="ECO:0000256" key="5">
    <source>
        <dbReference type="SAM" id="MobiDB-lite"/>
    </source>
</evidence>
<dbReference type="Gene3D" id="3.90.1720.10">
    <property type="entry name" value="endopeptidase domain like (from Nostoc punctiforme)"/>
    <property type="match status" value="1"/>
</dbReference>
<evidence type="ECO:0000256" key="3">
    <source>
        <dbReference type="ARBA" id="ARBA00022801"/>
    </source>
</evidence>
<dbReference type="InterPro" id="IPR038765">
    <property type="entry name" value="Papain-like_cys_pep_sf"/>
</dbReference>
<organism evidence="7 8">
    <name type="scientific">Streptomyces cellostaticus</name>
    <dbReference type="NCBI Taxonomy" id="67285"/>
    <lineage>
        <taxon>Bacteria</taxon>
        <taxon>Bacillati</taxon>
        <taxon>Actinomycetota</taxon>
        <taxon>Actinomycetes</taxon>
        <taxon>Kitasatosporales</taxon>
        <taxon>Streptomycetaceae</taxon>
        <taxon>Streptomyces</taxon>
    </lineage>
</organism>
<evidence type="ECO:0000256" key="4">
    <source>
        <dbReference type="ARBA" id="ARBA00022807"/>
    </source>
</evidence>
<dbReference type="STRING" id="67285.AQI88_11215"/>